<accession>A0A437RSE0</accession>
<comment type="similarity">
    <text evidence="2 5">Belongs to the peptidase M14 family.</text>
</comment>
<dbReference type="OrthoDB" id="9811296at2"/>
<keyword evidence="4" id="KW-0862">Zinc</keyword>
<comment type="cofactor">
    <cofactor evidence="1">
        <name>Zn(2+)</name>
        <dbReference type="ChEBI" id="CHEBI:29105"/>
    </cofactor>
</comment>
<evidence type="ECO:0000256" key="4">
    <source>
        <dbReference type="ARBA" id="ARBA00022833"/>
    </source>
</evidence>
<dbReference type="AlphaFoldDB" id="A0A437RSE0"/>
<dbReference type="SUPFAM" id="SSF53187">
    <property type="entry name" value="Zn-dependent exopeptidases"/>
    <property type="match status" value="1"/>
</dbReference>
<dbReference type="PANTHER" id="PTHR11705">
    <property type="entry name" value="PROTEASE FAMILY M14 CARBOXYPEPTIDASE A,B"/>
    <property type="match status" value="1"/>
</dbReference>
<dbReference type="Gene3D" id="3.40.630.10">
    <property type="entry name" value="Zn peptidases"/>
    <property type="match status" value="1"/>
</dbReference>
<dbReference type="GO" id="GO:0006508">
    <property type="term" value="P:proteolysis"/>
    <property type="evidence" value="ECO:0007669"/>
    <property type="project" value="InterPro"/>
</dbReference>
<dbReference type="PROSITE" id="PS52035">
    <property type="entry name" value="PEPTIDASE_M14"/>
    <property type="match status" value="1"/>
</dbReference>
<evidence type="ECO:0000256" key="6">
    <source>
        <dbReference type="SAM" id="SignalP"/>
    </source>
</evidence>
<comment type="caution">
    <text evidence="8">The sequence shown here is derived from an EMBL/GenBank/DDBJ whole genome shotgun (WGS) entry which is preliminary data.</text>
</comment>
<dbReference type="Proteomes" id="UP000285575">
    <property type="component" value="Unassembled WGS sequence"/>
</dbReference>
<dbReference type="SMART" id="SM00631">
    <property type="entry name" value="Zn_pept"/>
    <property type="match status" value="1"/>
</dbReference>
<keyword evidence="6" id="KW-0732">Signal</keyword>
<evidence type="ECO:0000256" key="1">
    <source>
        <dbReference type="ARBA" id="ARBA00001947"/>
    </source>
</evidence>
<protein>
    <submittedName>
        <fullName evidence="8">Carboxypeptidase</fullName>
    </submittedName>
</protein>
<feature type="signal peptide" evidence="6">
    <location>
        <begin position="1"/>
        <end position="27"/>
    </location>
</feature>
<organism evidence="8 9">
    <name type="scientific">Rubrivivax rivuli</name>
    <dbReference type="NCBI Taxonomy" id="1862385"/>
    <lineage>
        <taxon>Bacteria</taxon>
        <taxon>Pseudomonadati</taxon>
        <taxon>Pseudomonadota</taxon>
        <taxon>Betaproteobacteria</taxon>
        <taxon>Burkholderiales</taxon>
        <taxon>Sphaerotilaceae</taxon>
        <taxon>Rubrivivax</taxon>
    </lineage>
</organism>
<evidence type="ECO:0000256" key="5">
    <source>
        <dbReference type="PROSITE-ProRule" id="PRU01379"/>
    </source>
</evidence>
<evidence type="ECO:0000256" key="2">
    <source>
        <dbReference type="ARBA" id="ARBA00005988"/>
    </source>
</evidence>
<dbReference type="CDD" id="cd06226">
    <property type="entry name" value="M14_CPT_like"/>
    <property type="match status" value="1"/>
</dbReference>
<dbReference type="GO" id="GO:0005615">
    <property type="term" value="C:extracellular space"/>
    <property type="evidence" value="ECO:0007669"/>
    <property type="project" value="TreeGrafter"/>
</dbReference>
<keyword evidence="8" id="KW-0378">Hydrolase</keyword>
<name>A0A437RSE0_9BURK</name>
<evidence type="ECO:0000313" key="9">
    <source>
        <dbReference type="Proteomes" id="UP000285575"/>
    </source>
</evidence>
<evidence type="ECO:0000259" key="7">
    <source>
        <dbReference type="PROSITE" id="PS52035"/>
    </source>
</evidence>
<dbReference type="InterPro" id="IPR000834">
    <property type="entry name" value="Peptidase_M14"/>
</dbReference>
<feature type="chain" id="PRO_5019264284" evidence="6">
    <location>
        <begin position="28"/>
        <end position="714"/>
    </location>
</feature>
<evidence type="ECO:0000256" key="3">
    <source>
        <dbReference type="ARBA" id="ARBA00022723"/>
    </source>
</evidence>
<dbReference type="RefSeq" id="WP_128227284.1">
    <property type="nucleotide sequence ID" value="NZ_SACR01000001.1"/>
</dbReference>
<reference evidence="8 9" key="1">
    <citation type="submission" date="2019-01" db="EMBL/GenBank/DDBJ databases">
        <authorList>
            <person name="Chen W.-M."/>
        </authorList>
    </citation>
    <scope>NUCLEOTIDE SEQUENCE [LARGE SCALE GENOMIC DNA]</scope>
    <source>
        <strain evidence="8 9">KYPY4</strain>
    </source>
</reference>
<evidence type="ECO:0000313" key="8">
    <source>
        <dbReference type="EMBL" id="RVU49650.1"/>
    </source>
</evidence>
<dbReference type="GO" id="GO:0008270">
    <property type="term" value="F:zinc ion binding"/>
    <property type="evidence" value="ECO:0007669"/>
    <property type="project" value="InterPro"/>
</dbReference>
<dbReference type="PROSITE" id="PS00133">
    <property type="entry name" value="CARBOXYPEPT_ZN_2"/>
    <property type="match status" value="1"/>
</dbReference>
<gene>
    <name evidence="8" type="ORF">EOE66_03590</name>
</gene>
<proteinExistence type="inferred from homology"/>
<keyword evidence="3" id="KW-0479">Metal-binding</keyword>
<feature type="active site" description="Proton donor/acceptor" evidence="5">
    <location>
        <position position="425"/>
    </location>
</feature>
<dbReference type="PRINTS" id="PR00765">
    <property type="entry name" value="CRBOXYPTASEA"/>
</dbReference>
<dbReference type="InterPro" id="IPR057247">
    <property type="entry name" value="CARBOXYPEPT_ZN_2"/>
</dbReference>
<dbReference type="Gene3D" id="2.60.120.380">
    <property type="match status" value="1"/>
</dbReference>
<dbReference type="Pfam" id="PF00246">
    <property type="entry name" value="Peptidase_M14"/>
    <property type="match status" value="1"/>
</dbReference>
<keyword evidence="9" id="KW-1185">Reference proteome</keyword>
<dbReference type="GO" id="GO:0004181">
    <property type="term" value="F:metallocarboxypeptidase activity"/>
    <property type="evidence" value="ECO:0007669"/>
    <property type="project" value="InterPro"/>
</dbReference>
<feature type="domain" description="Peptidase M14" evidence="7">
    <location>
        <begin position="139"/>
        <end position="455"/>
    </location>
</feature>
<dbReference type="EMBL" id="SACR01000001">
    <property type="protein sequence ID" value="RVU49650.1"/>
    <property type="molecule type" value="Genomic_DNA"/>
</dbReference>
<sequence length="714" mass="76090">MHTFLPRLSALGLAVGLAFGLALPAQAQSRTATPAGDDIYQQLEAEKGVYNVYKAYFPSRDIARRAAVTFHAQLLESDYAGGFLVMQLDEREMRQLQRFGFRFERATEFIERRNRALTEFQIERTRRIAGQPEPLSIPGYACYETVEETFSAADGLIAAQPTLASWVTAGSSWLKTQGQGGYDIKVLKLTNSAVAAPAGTAKPRLFLTSAIHAREYTTAPLVLEFARWLVNGYGVNADATWILDHHEVHLLFHTNPDGRKRAETGLSWRKNVNNNFCANTNTRGVDLNRNFSFEWNSTAGQGSSGSACSLTYRGPSAGSEPETQAVQNYARSLWPDRRGPGVNDPAPADTSGIHIDIHSFSELVLWPWGATASPAPNGPALQTLGRRFAWFNGYQPTQSIGLYPTDGTSDGPSYGELGVAAFTFELGTAFFQSCSVYESTVKPGNLPALIYAAKVVRTPYVTPGGPEVTALALEGNASGSGVAAGTAVALSASATDARFNQTNGTEATQAVSAAEYTIDTPPWEAAAVPRVLQAADGSFNSATEALAGSISTAGLAPGRHTVFVRARDASGIWGPVSAVFLNVTPAVVTQLPEVESNGRPALAQTVSVFPSLVNATMDTPERSERSDTDFFRIELGAGKTLTAVMTPNAGGDYNVELLNSAGQRLAANFLGTGQVETVSYSNTGAASMTVYVRVGYGSGGKGPVDGRYTLALSQ</sequence>
<dbReference type="PANTHER" id="PTHR11705:SF119">
    <property type="entry name" value="OS02G0119300 PROTEIN"/>
    <property type="match status" value="1"/>
</dbReference>
<keyword evidence="8" id="KW-0121">Carboxypeptidase</keyword>
<keyword evidence="8" id="KW-0645">Protease</keyword>